<sequence length="336" mass="37993">MGLPKKHNSTSLSKGKYNYLLFDSVLAFNKFVDEETLRLSVENKSRWVTVKEGSQHYINSNSDWFGTPTPKSIEALDNHRTFLGMPLLRKIQPKIKDKLTKYLEHLQDAVLPKPKIAYNDRGLGVFSFERASMAMFKNFPINTNTPIDTNVSQMNIELQNHQIQTSVKSVYAYFKDKQMSYPSLQLYIMAGANARIKGDELLYVGLACSELVAFMELRGISVEVNVLLGTSFLNQATMACIRVKRFQDKLDKNQLLLISSDPRYFRYRGFKALIALSNYFGLTIPSGLGRITADMGNGFVATLNPKGFVFEQSYAMDSAVKEVAQIIVNYKKQLAA</sequence>
<dbReference type="AlphaFoldDB" id="A0A4S1E188"/>
<organism evidence="2 3">
    <name type="scientific">Flavivirga rizhaonensis</name>
    <dbReference type="NCBI Taxonomy" id="2559571"/>
    <lineage>
        <taxon>Bacteria</taxon>
        <taxon>Pseudomonadati</taxon>
        <taxon>Bacteroidota</taxon>
        <taxon>Flavobacteriia</taxon>
        <taxon>Flavobacteriales</taxon>
        <taxon>Flavobacteriaceae</taxon>
        <taxon>Flavivirga</taxon>
    </lineage>
</organism>
<protein>
    <recommendedName>
        <fullName evidence="1">DUF7192 domain-containing protein</fullName>
    </recommendedName>
</protein>
<dbReference type="Proteomes" id="UP000307602">
    <property type="component" value="Unassembled WGS sequence"/>
</dbReference>
<accession>A0A4S1E188</accession>
<proteinExistence type="predicted"/>
<gene>
    <name evidence="2" type="ORF">EM932_06075</name>
</gene>
<evidence type="ECO:0000259" key="1">
    <source>
        <dbReference type="Pfam" id="PF23822"/>
    </source>
</evidence>
<reference evidence="2 3" key="1">
    <citation type="submission" date="2019-04" db="EMBL/GenBank/DDBJ databases">
        <authorList>
            <person name="Liu A."/>
        </authorList>
    </citation>
    <scope>NUCLEOTIDE SEQUENCE [LARGE SCALE GENOMIC DNA]</scope>
    <source>
        <strain evidence="2 3">RZ03</strain>
    </source>
</reference>
<keyword evidence="3" id="KW-1185">Reference proteome</keyword>
<comment type="caution">
    <text evidence="2">The sequence shown here is derived from an EMBL/GenBank/DDBJ whole genome shotgun (WGS) entry which is preliminary data.</text>
</comment>
<dbReference type="Pfam" id="PF23822">
    <property type="entry name" value="DUF7192"/>
    <property type="match status" value="1"/>
</dbReference>
<dbReference type="OrthoDB" id="1157513at2"/>
<evidence type="ECO:0000313" key="2">
    <source>
        <dbReference type="EMBL" id="TGV03662.1"/>
    </source>
</evidence>
<dbReference type="EMBL" id="SRSO01000006">
    <property type="protein sequence ID" value="TGV03662.1"/>
    <property type="molecule type" value="Genomic_DNA"/>
</dbReference>
<dbReference type="InterPro" id="IPR055616">
    <property type="entry name" value="DUF7192"/>
</dbReference>
<feature type="domain" description="DUF7192" evidence="1">
    <location>
        <begin position="180"/>
        <end position="292"/>
    </location>
</feature>
<evidence type="ECO:0000313" key="3">
    <source>
        <dbReference type="Proteomes" id="UP000307602"/>
    </source>
</evidence>
<name>A0A4S1E188_9FLAO</name>